<evidence type="ECO:0000256" key="1">
    <source>
        <dbReference type="SAM" id="MobiDB-lite"/>
    </source>
</evidence>
<dbReference type="EMBL" id="SRLO01001689">
    <property type="protein sequence ID" value="TNN35899.1"/>
    <property type="molecule type" value="Genomic_DNA"/>
</dbReference>
<evidence type="ECO:0000313" key="2">
    <source>
        <dbReference type="EMBL" id="TNN35899.1"/>
    </source>
</evidence>
<gene>
    <name evidence="2" type="ORF">EYF80_053931</name>
</gene>
<dbReference type="Proteomes" id="UP000314294">
    <property type="component" value="Unassembled WGS sequence"/>
</dbReference>
<feature type="region of interest" description="Disordered" evidence="1">
    <location>
        <begin position="37"/>
        <end position="67"/>
    </location>
</feature>
<name>A0A4Z2F425_9TELE</name>
<sequence length="67" mass="7825">MRKCRPNLGFTPFLENTGAQEFLAECRFTAEQQQRRRRRSAGWKFHHRETGKGEEISPSGGDVFARR</sequence>
<organism evidence="2 3">
    <name type="scientific">Liparis tanakae</name>
    <name type="common">Tanaka's snailfish</name>
    <dbReference type="NCBI Taxonomy" id="230148"/>
    <lineage>
        <taxon>Eukaryota</taxon>
        <taxon>Metazoa</taxon>
        <taxon>Chordata</taxon>
        <taxon>Craniata</taxon>
        <taxon>Vertebrata</taxon>
        <taxon>Euteleostomi</taxon>
        <taxon>Actinopterygii</taxon>
        <taxon>Neopterygii</taxon>
        <taxon>Teleostei</taxon>
        <taxon>Neoteleostei</taxon>
        <taxon>Acanthomorphata</taxon>
        <taxon>Eupercaria</taxon>
        <taxon>Perciformes</taxon>
        <taxon>Cottioidei</taxon>
        <taxon>Cottales</taxon>
        <taxon>Liparidae</taxon>
        <taxon>Liparis</taxon>
    </lineage>
</organism>
<accession>A0A4Z2F425</accession>
<evidence type="ECO:0000313" key="3">
    <source>
        <dbReference type="Proteomes" id="UP000314294"/>
    </source>
</evidence>
<comment type="caution">
    <text evidence="2">The sequence shown here is derived from an EMBL/GenBank/DDBJ whole genome shotgun (WGS) entry which is preliminary data.</text>
</comment>
<proteinExistence type="predicted"/>
<reference evidence="2 3" key="1">
    <citation type="submission" date="2019-03" db="EMBL/GenBank/DDBJ databases">
        <title>First draft genome of Liparis tanakae, snailfish: a comprehensive survey of snailfish specific genes.</title>
        <authorList>
            <person name="Kim W."/>
            <person name="Song I."/>
            <person name="Jeong J.-H."/>
            <person name="Kim D."/>
            <person name="Kim S."/>
            <person name="Ryu S."/>
            <person name="Song J.Y."/>
            <person name="Lee S.K."/>
        </authorList>
    </citation>
    <scope>NUCLEOTIDE SEQUENCE [LARGE SCALE GENOMIC DNA]</scope>
    <source>
        <tissue evidence="2">Muscle</tissue>
    </source>
</reference>
<dbReference type="AlphaFoldDB" id="A0A4Z2F425"/>
<protein>
    <submittedName>
        <fullName evidence="2">Uncharacterized protein</fullName>
    </submittedName>
</protein>
<feature type="compositionally biased region" description="Basic residues" evidence="1">
    <location>
        <begin position="37"/>
        <end position="47"/>
    </location>
</feature>
<keyword evidence="3" id="KW-1185">Reference proteome</keyword>